<evidence type="ECO:0008006" key="3">
    <source>
        <dbReference type="Google" id="ProtNLM"/>
    </source>
</evidence>
<accession>A0AA37I3D2</accession>
<comment type="caution">
    <text evidence="1">The sequence shown here is derived from an EMBL/GenBank/DDBJ whole genome shotgun (WGS) entry which is preliminary data.</text>
</comment>
<dbReference type="AlphaFoldDB" id="A0AA37I3D2"/>
<dbReference type="RefSeq" id="WP_006282815.1">
    <property type="nucleotide sequence ID" value="NZ_BPTR01000001.1"/>
</dbReference>
<protein>
    <recommendedName>
        <fullName evidence="3">Competence protein CoiA-like family protein</fullName>
    </recommendedName>
</protein>
<evidence type="ECO:0000313" key="2">
    <source>
        <dbReference type="Proteomes" id="UP000887043"/>
    </source>
</evidence>
<organism evidence="1 2">
    <name type="scientific">Segatella bryantii</name>
    <name type="common">Prevotella bryantii</name>
    <dbReference type="NCBI Taxonomy" id="77095"/>
    <lineage>
        <taxon>Bacteria</taxon>
        <taxon>Pseudomonadati</taxon>
        <taxon>Bacteroidota</taxon>
        <taxon>Bacteroidia</taxon>
        <taxon>Bacteroidales</taxon>
        <taxon>Prevotellaceae</taxon>
        <taxon>Segatella</taxon>
    </lineage>
</organism>
<dbReference type="EMBL" id="BPTR01000001">
    <property type="protein sequence ID" value="GJG28290.1"/>
    <property type="molecule type" value="Genomic_DNA"/>
</dbReference>
<dbReference type="Proteomes" id="UP000887043">
    <property type="component" value="Unassembled WGS sequence"/>
</dbReference>
<sequence length="372" mass="43898">MEYENRMEQHYAVSKSGVLVHINEAHESKEDCFCPHCGCRMLKRCGNIRAWHFAHDCRYENYVNKECSYESYLHAFAKLRLKQWFEESDSIILHFQQSMACKYATDCIWKESGDECSKLVEKSVDLKKFLNLCRIEKTVHVDDDRFRADLLWSNPDNSKNDILIEIKVTHECTQKKKESHKRIIEFEVHSEEDVENIVTNDIHESDTVRFYGFCPKEKVDETMPARYSLSKFIYYSSGKAFARSACDCKTFRNRRRCALLEVTIKNNNYNMGMFPEIQVSSETFSFGRFYNWGLALARSKGCDVRNCYLCSHHHYDYDEEKLTCDLKPDEPCEASQAISCGKYKVEEDFYNKDLNDFIKFSQNNKVDVWHKT</sequence>
<evidence type="ECO:0000313" key="1">
    <source>
        <dbReference type="EMBL" id="GJG28290.1"/>
    </source>
</evidence>
<proteinExistence type="predicted"/>
<gene>
    <name evidence="1" type="ORF">PRRU23_19900</name>
</gene>
<name>A0AA37I3D2_SEGBR</name>
<reference evidence="1" key="1">
    <citation type="submission" date="2021-08" db="EMBL/GenBank/DDBJ databases">
        <title>Prevotella lacticifex sp. nov., isolated from rumen of cow.</title>
        <authorList>
            <person name="Shinkai T."/>
            <person name="Ikeyama N."/>
            <person name="Kumagai M."/>
            <person name="Ohmori H."/>
            <person name="Sakamoto M."/>
            <person name="Ohkuma M."/>
            <person name="Mitsumori M."/>
        </authorList>
    </citation>
    <scope>NUCLEOTIDE SEQUENCE</scope>
    <source>
        <strain evidence="1">DSM 11371</strain>
    </source>
</reference>